<dbReference type="EMBL" id="CM037014">
    <property type="protein sequence ID" value="KAH7685397.1"/>
    <property type="molecule type" value="Genomic_DNA"/>
</dbReference>
<keyword evidence="2" id="KW-1185">Reference proteome</keyword>
<reference evidence="2" key="1">
    <citation type="journal article" date="2022" name="Nat. Commun.">
        <title>Chromosome evolution and the genetic basis of agronomically important traits in greater yam.</title>
        <authorList>
            <person name="Bredeson J.V."/>
            <person name="Lyons J.B."/>
            <person name="Oniyinde I.O."/>
            <person name="Okereke N.R."/>
            <person name="Kolade O."/>
            <person name="Nnabue I."/>
            <person name="Nwadili C.O."/>
            <person name="Hribova E."/>
            <person name="Parker M."/>
            <person name="Nwogha J."/>
            <person name="Shu S."/>
            <person name="Carlson J."/>
            <person name="Kariba R."/>
            <person name="Muthemba S."/>
            <person name="Knop K."/>
            <person name="Barton G.J."/>
            <person name="Sherwood A.V."/>
            <person name="Lopez-Montes A."/>
            <person name="Asiedu R."/>
            <person name="Jamnadass R."/>
            <person name="Muchugi A."/>
            <person name="Goodstein D."/>
            <person name="Egesi C.N."/>
            <person name="Featherston J."/>
            <person name="Asfaw A."/>
            <person name="Simpson G.G."/>
            <person name="Dolezel J."/>
            <person name="Hendre P.S."/>
            <person name="Van Deynze A."/>
            <person name="Kumar P.L."/>
            <person name="Obidiegwu J.E."/>
            <person name="Bhattacharjee R."/>
            <person name="Rokhsar D.S."/>
        </authorList>
    </citation>
    <scope>NUCLEOTIDE SEQUENCE [LARGE SCALE GENOMIC DNA]</scope>
    <source>
        <strain evidence="2">cv. TDa95/00328</strain>
    </source>
</reference>
<proteinExistence type="predicted"/>
<organism evidence="1 2">
    <name type="scientific">Dioscorea alata</name>
    <name type="common">Purple yam</name>
    <dbReference type="NCBI Taxonomy" id="55571"/>
    <lineage>
        <taxon>Eukaryota</taxon>
        <taxon>Viridiplantae</taxon>
        <taxon>Streptophyta</taxon>
        <taxon>Embryophyta</taxon>
        <taxon>Tracheophyta</taxon>
        <taxon>Spermatophyta</taxon>
        <taxon>Magnoliopsida</taxon>
        <taxon>Liliopsida</taxon>
        <taxon>Dioscoreales</taxon>
        <taxon>Dioscoreaceae</taxon>
        <taxon>Dioscorea</taxon>
    </lineage>
</organism>
<name>A0ACB7WBQ6_DIOAL</name>
<evidence type="ECO:0000313" key="2">
    <source>
        <dbReference type="Proteomes" id="UP000827976"/>
    </source>
</evidence>
<protein>
    <submittedName>
        <fullName evidence="1">F-box domain-containing protein</fullName>
    </submittedName>
</protein>
<dbReference type="Proteomes" id="UP000827976">
    <property type="component" value="Chromosome 4"/>
</dbReference>
<evidence type="ECO:0000313" key="1">
    <source>
        <dbReference type="EMBL" id="KAH7685397.1"/>
    </source>
</evidence>
<comment type="caution">
    <text evidence="1">The sequence shown here is derived from an EMBL/GenBank/DDBJ whole genome shotgun (WGS) entry which is preliminary data.</text>
</comment>
<sequence length="338" mass="37958">MDATSFPWELLPSSIHEEILSKLPISVLLRLRSISRSFLSSIRSLPPSLPFPRDPFFLLFSSSSSPCSISSAIVFQPSRNRWLSMPLPSFPATASGPLILLSNSLFNPFSGTPTPIPPHLPMRTLIYPLSLIIDDDATTHRSRLRIVVVSTSDRIRSQIYDSASGSWTLRGELPGRVHMLGNAIVLNGSLYVLSFGPDHLLKFDLLSSDWEIVSEVVPSVDCAHLVAFGGRLFLVAGVADLLGGMLSVKVWEFDWEDWKLVCSMPDEIFSEFSGMKILKHFHVCDGKGMVCFYSYSGNVLLILDLMNWRWWWPRKCPLQWHSHPFLGVAVEPNAEFLR</sequence>
<gene>
    <name evidence="1" type="ORF">IHE45_04G036700</name>
</gene>
<accession>A0ACB7WBQ6</accession>